<comment type="caution">
    <text evidence="1">The sequence shown here is derived from an EMBL/GenBank/DDBJ whole genome shotgun (WGS) entry which is preliminary data.</text>
</comment>
<keyword evidence="1" id="KW-0238">DNA-binding</keyword>
<dbReference type="GO" id="GO:0003677">
    <property type="term" value="F:DNA binding"/>
    <property type="evidence" value="ECO:0007669"/>
    <property type="project" value="UniProtKB-KW"/>
</dbReference>
<dbReference type="InterPro" id="IPR007351">
    <property type="entry name" value="YjbR"/>
</dbReference>
<protein>
    <submittedName>
        <fullName evidence="1">Putative DNA-binding protein (MmcQ/YjbR family)</fullName>
    </submittedName>
</protein>
<dbReference type="InterPro" id="IPR038056">
    <property type="entry name" value="YjbR-like_sf"/>
</dbReference>
<dbReference type="AlphaFoldDB" id="A0A2T0T9F4"/>
<proteinExistence type="predicted"/>
<dbReference type="PANTHER" id="PTHR35145">
    <property type="entry name" value="CYTOPLASMIC PROTEIN-RELATED"/>
    <property type="match status" value="1"/>
</dbReference>
<dbReference type="PANTHER" id="PTHR35145:SF1">
    <property type="entry name" value="CYTOPLASMIC PROTEIN"/>
    <property type="match status" value="1"/>
</dbReference>
<keyword evidence="2" id="KW-1185">Reference proteome</keyword>
<gene>
    <name evidence="1" type="ORF">CLV43_104120</name>
</gene>
<dbReference type="EMBL" id="PVTF01000004">
    <property type="protein sequence ID" value="PRY42290.1"/>
    <property type="molecule type" value="Genomic_DNA"/>
</dbReference>
<dbReference type="Gene3D" id="3.90.1150.30">
    <property type="match status" value="1"/>
</dbReference>
<evidence type="ECO:0000313" key="1">
    <source>
        <dbReference type="EMBL" id="PRY42290.1"/>
    </source>
</evidence>
<sequence length="111" mass="12017">MTLDDVIAHCLAKPGAEETYPWGDAELVCKVGGKAFAFIGLEGGTIGLKCAEDAVELRERYPDDITASAHIGRYGWNSVRTNGAVPVDELRELVDRSYDAVVAKLPKAKRP</sequence>
<dbReference type="OrthoDB" id="3194910at2"/>
<name>A0A2T0T9F4_9PSEU</name>
<organism evidence="1 2">
    <name type="scientific">Umezawaea tangerina</name>
    <dbReference type="NCBI Taxonomy" id="84725"/>
    <lineage>
        <taxon>Bacteria</taxon>
        <taxon>Bacillati</taxon>
        <taxon>Actinomycetota</taxon>
        <taxon>Actinomycetes</taxon>
        <taxon>Pseudonocardiales</taxon>
        <taxon>Pseudonocardiaceae</taxon>
        <taxon>Umezawaea</taxon>
    </lineage>
</organism>
<dbReference type="Pfam" id="PF04237">
    <property type="entry name" value="YjbR"/>
    <property type="match status" value="1"/>
</dbReference>
<reference evidence="1 2" key="1">
    <citation type="submission" date="2018-03" db="EMBL/GenBank/DDBJ databases">
        <title>Genomic Encyclopedia of Archaeal and Bacterial Type Strains, Phase II (KMG-II): from individual species to whole genera.</title>
        <authorList>
            <person name="Goeker M."/>
        </authorList>
    </citation>
    <scope>NUCLEOTIDE SEQUENCE [LARGE SCALE GENOMIC DNA]</scope>
    <source>
        <strain evidence="1 2">DSM 44720</strain>
    </source>
</reference>
<evidence type="ECO:0000313" key="2">
    <source>
        <dbReference type="Proteomes" id="UP000239494"/>
    </source>
</evidence>
<accession>A0A2T0T9F4</accession>
<dbReference type="RefSeq" id="WP_106187716.1">
    <property type="nucleotide sequence ID" value="NZ_PVTF01000004.1"/>
</dbReference>
<dbReference type="InterPro" id="IPR058532">
    <property type="entry name" value="YjbR/MT2646/Rv2570-like"/>
</dbReference>
<dbReference type="Proteomes" id="UP000239494">
    <property type="component" value="Unassembled WGS sequence"/>
</dbReference>
<dbReference type="SUPFAM" id="SSF142906">
    <property type="entry name" value="YjbR-like"/>
    <property type="match status" value="1"/>
</dbReference>